<proteinExistence type="predicted"/>
<dbReference type="EMBL" id="LR796539">
    <property type="protein sequence ID" value="CAB4150288.1"/>
    <property type="molecule type" value="Genomic_DNA"/>
</dbReference>
<name>A0A6J5MUB9_9CAUD</name>
<reference evidence="1" key="1">
    <citation type="submission" date="2020-04" db="EMBL/GenBank/DDBJ databases">
        <authorList>
            <person name="Chiriac C."/>
            <person name="Salcher M."/>
            <person name="Ghai R."/>
            <person name="Kavagutti S V."/>
        </authorList>
    </citation>
    <scope>NUCLEOTIDE SEQUENCE</scope>
</reference>
<evidence type="ECO:0000313" key="1">
    <source>
        <dbReference type="EMBL" id="CAB4150288.1"/>
    </source>
</evidence>
<organism evidence="1">
    <name type="scientific">uncultured Caudovirales phage</name>
    <dbReference type="NCBI Taxonomy" id="2100421"/>
    <lineage>
        <taxon>Viruses</taxon>
        <taxon>Duplodnaviria</taxon>
        <taxon>Heunggongvirae</taxon>
        <taxon>Uroviricota</taxon>
        <taxon>Caudoviricetes</taxon>
        <taxon>Peduoviridae</taxon>
        <taxon>Maltschvirus</taxon>
        <taxon>Maltschvirus maltsch</taxon>
    </lineage>
</organism>
<accession>A0A6J5MUB9</accession>
<sequence>MKITLKVTPNEGEPYEVTTNLFVVVAWERKTKRQASSLANGIGAEDLAFFAYESAKQSGVVVPAIFDDYIKKIQSVEVVNSDEPNPTDAAVTDAP</sequence>
<protein>
    <submittedName>
        <fullName evidence="1">Uncharacterized protein</fullName>
    </submittedName>
</protein>
<gene>
    <name evidence="1" type="ORF">UFOVP564_16</name>
</gene>